<dbReference type="Pfam" id="PF04237">
    <property type="entry name" value="YjbR"/>
    <property type="match status" value="1"/>
</dbReference>
<dbReference type="PANTHER" id="PTHR35145:SF1">
    <property type="entry name" value="CYTOPLASMIC PROTEIN"/>
    <property type="match status" value="1"/>
</dbReference>
<sequence length="123" mass="13502">MTPEQLSDLALDLPETTEDEAFGPGAAVFKVEAKVFAILEHASGGTPAQVTLKCEPDLALELREQYPAVGPGYHVNKRHWNTVVLNGTVPGDEIREMVEHSYDRVISGLPKAVRDRLRLLRAA</sequence>
<dbReference type="SUPFAM" id="SSF142906">
    <property type="entry name" value="YjbR-like"/>
    <property type="match status" value="1"/>
</dbReference>
<dbReference type="Gene3D" id="3.90.1150.30">
    <property type="match status" value="1"/>
</dbReference>
<dbReference type="InterPro" id="IPR038056">
    <property type="entry name" value="YjbR-like_sf"/>
</dbReference>
<keyword evidence="1" id="KW-0238">DNA-binding</keyword>
<evidence type="ECO:0000313" key="2">
    <source>
        <dbReference type="Proteomes" id="UP001596083"/>
    </source>
</evidence>
<proteinExistence type="predicted"/>
<dbReference type="Proteomes" id="UP001596083">
    <property type="component" value="Unassembled WGS sequence"/>
</dbReference>
<organism evidence="1 2">
    <name type="scientific">Streptomyces gamaensis</name>
    <dbReference type="NCBI Taxonomy" id="1763542"/>
    <lineage>
        <taxon>Bacteria</taxon>
        <taxon>Bacillati</taxon>
        <taxon>Actinomycetota</taxon>
        <taxon>Actinomycetes</taxon>
        <taxon>Kitasatosporales</taxon>
        <taxon>Streptomycetaceae</taxon>
        <taxon>Streptomyces</taxon>
    </lineage>
</organism>
<dbReference type="GO" id="GO:0003677">
    <property type="term" value="F:DNA binding"/>
    <property type="evidence" value="ECO:0007669"/>
    <property type="project" value="UniProtKB-KW"/>
</dbReference>
<dbReference type="InterPro" id="IPR058532">
    <property type="entry name" value="YjbR/MT2646/Rv2570-like"/>
</dbReference>
<dbReference type="EMBL" id="JBHSPB010000045">
    <property type="protein sequence ID" value="MFC5725035.1"/>
    <property type="molecule type" value="Genomic_DNA"/>
</dbReference>
<evidence type="ECO:0000313" key="1">
    <source>
        <dbReference type="EMBL" id="MFC5725035.1"/>
    </source>
</evidence>
<comment type="caution">
    <text evidence="1">The sequence shown here is derived from an EMBL/GenBank/DDBJ whole genome shotgun (WGS) entry which is preliminary data.</text>
</comment>
<gene>
    <name evidence="1" type="ORF">ACFP1Z_33325</name>
</gene>
<protein>
    <submittedName>
        <fullName evidence="1">MmcQ/YjbR family DNA-binding protein</fullName>
    </submittedName>
</protein>
<accession>A0ABW0ZET6</accession>
<name>A0ABW0ZET6_9ACTN</name>
<dbReference type="RefSeq" id="WP_390321803.1">
    <property type="nucleotide sequence ID" value="NZ_JBHSPB010000045.1"/>
</dbReference>
<keyword evidence="2" id="KW-1185">Reference proteome</keyword>
<reference evidence="2" key="1">
    <citation type="journal article" date="2019" name="Int. J. Syst. Evol. Microbiol.">
        <title>The Global Catalogue of Microorganisms (GCM) 10K type strain sequencing project: providing services to taxonomists for standard genome sequencing and annotation.</title>
        <authorList>
            <consortium name="The Broad Institute Genomics Platform"/>
            <consortium name="The Broad Institute Genome Sequencing Center for Infectious Disease"/>
            <person name="Wu L."/>
            <person name="Ma J."/>
        </authorList>
    </citation>
    <scope>NUCLEOTIDE SEQUENCE [LARGE SCALE GENOMIC DNA]</scope>
    <source>
        <strain evidence="2">CGMCC 4.7304</strain>
    </source>
</reference>
<dbReference type="InterPro" id="IPR007351">
    <property type="entry name" value="YjbR"/>
</dbReference>
<dbReference type="PANTHER" id="PTHR35145">
    <property type="entry name" value="CYTOPLASMIC PROTEIN-RELATED"/>
    <property type="match status" value="1"/>
</dbReference>